<evidence type="ECO:0000256" key="4">
    <source>
        <dbReference type="ARBA" id="ARBA00023128"/>
    </source>
</evidence>
<accession>A0AAV5R5E1</accession>
<name>A0AAV5R5E1_PICKL</name>
<dbReference type="PANTHER" id="PTHR28133">
    <property type="entry name" value="REQUIRED FOR RESPIRATORY GROWTH PROTEIN 7, MITOCHONDRIAL"/>
    <property type="match status" value="1"/>
</dbReference>
<dbReference type="Pfam" id="PF10356">
    <property type="entry name" value="RRG7"/>
    <property type="match status" value="1"/>
</dbReference>
<dbReference type="AlphaFoldDB" id="A0AAV5R5E1"/>
<keyword evidence="4" id="KW-0496">Mitochondrion</keyword>
<evidence type="ECO:0000256" key="3">
    <source>
        <dbReference type="ARBA" id="ARBA00014638"/>
    </source>
</evidence>
<evidence type="ECO:0000313" key="6">
    <source>
        <dbReference type="EMBL" id="GMM46779.1"/>
    </source>
</evidence>
<evidence type="ECO:0000256" key="1">
    <source>
        <dbReference type="ARBA" id="ARBA00004173"/>
    </source>
</evidence>
<protein>
    <recommendedName>
        <fullName evidence="3">Required for respiratory growth protein 7, mitochondrial</fullName>
    </recommendedName>
</protein>
<dbReference type="PANTHER" id="PTHR28133:SF1">
    <property type="entry name" value="REQUIRED FOR RESPIRATORY GROWTH PROTEIN 7, MITOCHONDRIAL"/>
    <property type="match status" value="1"/>
</dbReference>
<comment type="subcellular location">
    <subcellularLocation>
        <location evidence="1">Mitochondrion</location>
    </subcellularLocation>
</comment>
<gene>
    <name evidence="6" type="ORF">DAPK24_033540</name>
</gene>
<dbReference type="Proteomes" id="UP001378960">
    <property type="component" value="Unassembled WGS sequence"/>
</dbReference>
<dbReference type="GO" id="GO:0005739">
    <property type="term" value="C:mitochondrion"/>
    <property type="evidence" value="ECO:0007669"/>
    <property type="project" value="UniProtKB-SubCell"/>
</dbReference>
<reference evidence="6 7" key="1">
    <citation type="journal article" date="2023" name="Elife">
        <title>Identification of key yeast species and microbe-microbe interactions impacting larval growth of Drosophila in the wild.</title>
        <authorList>
            <person name="Mure A."/>
            <person name="Sugiura Y."/>
            <person name="Maeda R."/>
            <person name="Honda K."/>
            <person name="Sakurai N."/>
            <person name="Takahashi Y."/>
            <person name="Watada M."/>
            <person name="Katoh T."/>
            <person name="Gotoh A."/>
            <person name="Gotoh Y."/>
            <person name="Taniguchi I."/>
            <person name="Nakamura K."/>
            <person name="Hayashi T."/>
            <person name="Katayama T."/>
            <person name="Uemura T."/>
            <person name="Hattori Y."/>
        </authorList>
    </citation>
    <scope>NUCLEOTIDE SEQUENCE [LARGE SCALE GENOMIC DNA]</scope>
    <source>
        <strain evidence="6 7">PK-24</strain>
    </source>
</reference>
<evidence type="ECO:0000256" key="5">
    <source>
        <dbReference type="SAM" id="MobiDB-lite"/>
    </source>
</evidence>
<dbReference type="InterPro" id="IPR018828">
    <property type="entry name" value="RRG7"/>
</dbReference>
<keyword evidence="7" id="KW-1185">Reference proteome</keyword>
<comment type="similarity">
    <text evidence="2">Belongs to the RRG7 family.</text>
</comment>
<sequence>MLEFAVFSKNLNKNLLPTDLQLTSVSQTTRINNLTKFKRLLNTITTDNNTKNNEIIPKPIKQEKGKRPRGRPRKQIDTPSVLLHNNSNLLDKFRNFETYLQYAKFKQLQTNTGVFMGNLYELQVKSFLEKQFKIQSTLHQGGSNDKGIDINAIWNPMNILKTEKTDKDGISNNIDDNDNKKYEIVNMKKIKPLAKRSNQTIKLFVQCKCYKLSKIDPKLIREIKGSSQEYFKKNGNSAIFMIASTNGFTRVGREDFDKATIPLMYAKFTKPKLINKRYPFEIDSWEIGKLDGVYLNPLATAMFKGLDWISK</sequence>
<dbReference type="EMBL" id="BTGB01000004">
    <property type="protein sequence ID" value="GMM46779.1"/>
    <property type="molecule type" value="Genomic_DNA"/>
</dbReference>
<proteinExistence type="inferred from homology"/>
<feature type="region of interest" description="Disordered" evidence="5">
    <location>
        <begin position="51"/>
        <end position="76"/>
    </location>
</feature>
<organism evidence="6 7">
    <name type="scientific">Pichia kluyveri</name>
    <name type="common">Yeast</name>
    <dbReference type="NCBI Taxonomy" id="36015"/>
    <lineage>
        <taxon>Eukaryota</taxon>
        <taxon>Fungi</taxon>
        <taxon>Dikarya</taxon>
        <taxon>Ascomycota</taxon>
        <taxon>Saccharomycotina</taxon>
        <taxon>Pichiomycetes</taxon>
        <taxon>Pichiales</taxon>
        <taxon>Pichiaceae</taxon>
        <taxon>Pichia</taxon>
    </lineage>
</organism>
<evidence type="ECO:0000256" key="2">
    <source>
        <dbReference type="ARBA" id="ARBA00009554"/>
    </source>
</evidence>
<comment type="caution">
    <text evidence="6">The sequence shown here is derived from an EMBL/GenBank/DDBJ whole genome shotgun (WGS) entry which is preliminary data.</text>
</comment>
<evidence type="ECO:0000313" key="7">
    <source>
        <dbReference type="Proteomes" id="UP001378960"/>
    </source>
</evidence>